<dbReference type="InterPro" id="IPR015365">
    <property type="entry name" value="Elong-fact-P_C"/>
</dbReference>
<dbReference type="InterPro" id="IPR020599">
    <property type="entry name" value="Transl_elong_fac_P/YeiP"/>
</dbReference>
<dbReference type="GO" id="GO:0003746">
    <property type="term" value="F:translation elongation factor activity"/>
    <property type="evidence" value="ECO:0007669"/>
    <property type="project" value="UniProtKB-UniRule"/>
</dbReference>
<dbReference type="EMBL" id="CP032489">
    <property type="protein sequence ID" value="AYD46497.1"/>
    <property type="molecule type" value="Genomic_DNA"/>
</dbReference>
<dbReference type="InterPro" id="IPR008991">
    <property type="entry name" value="Translation_prot_SH3-like_sf"/>
</dbReference>
<dbReference type="SUPFAM" id="SSF50104">
    <property type="entry name" value="Translation proteins SH3-like domain"/>
    <property type="match status" value="1"/>
</dbReference>
<dbReference type="PANTHER" id="PTHR30053">
    <property type="entry name" value="ELONGATION FACTOR P"/>
    <property type="match status" value="1"/>
</dbReference>
<dbReference type="Pfam" id="PF01132">
    <property type="entry name" value="EFP"/>
    <property type="match status" value="1"/>
</dbReference>
<dbReference type="OrthoDB" id="9801844at2"/>
<keyword evidence="6 7" id="KW-0648">Protein biosynthesis</keyword>
<dbReference type="FunFam" id="2.40.50.140:FF:000004">
    <property type="entry name" value="Elongation factor P"/>
    <property type="match status" value="1"/>
</dbReference>
<dbReference type="RefSeq" id="WP_119984584.1">
    <property type="nucleotide sequence ID" value="NZ_CP032489.1"/>
</dbReference>
<evidence type="ECO:0000256" key="4">
    <source>
        <dbReference type="ARBA" id="ARBA00022490"/>
    </source>
</evidence>
<dbReference type="NCBIfam" id="TIGR00038">
    <property type="entry name" value="efp"/>
    <property type="match status" value="1"/>
</dbReference>
<dbReference type="AlphaFoldDB" id="A0A386HKS3"/>
<comment type="similarity">
    <text evidence="3 7 9">Belongs to the elongation factor P family.</text>
</comment>
<evidence type="ECO:0000259" key="10">
    <source>
        <dbReference type="SMART" id="SM00841"/>
    </source>
</evidence>
<evidence type="ECO:0000313" key="13">
    <source>
        <dbReference type="Proteomes" id="UP000266118"/>
    </source>
</evidence>
<dbReference type="GO" id="GO:0043043">
    <property type="term" value="P:peptide biosynthetic process"/>
    <property type="evidence" value="ECO:0007669"/>
    <property type="project" value="InterPro"/>
</dbReference>
<evidence type="ECO:0000256" key="6">
    <source>
        <dbReference type="ARBA" id="ARBA00022917"/>
    </source>
</evidence>
<accession>A0A386HKS3</accession>
<dbReference type="InterPro" id="IPR001059">
    <property type="entry name" value="Transl_elong_P/YeiP_cen"/>
</dbReference>
<comment type="pathway">
    <text evidence="2 7">Protein biosynthesis; polypeptide chain elongation.</text>
</comment>
<dbReference type="Gene3D" id="2.30.30.30">
    <property type="match status" value="1"/>
</dbReference>
<protein>
    <recommendedName>
        <fullName evidence="7 8">Elongation factor P</fullName>
        <shortName evidence="7">EF-P</shortName>
    </recommendedName>
</protein>
<comment type="subcellular location">
    <subcellularLocation>
        <location evidence="1 7">Cytoplasm</location>
    </subcellularLocation>
</comment>
<keyword evidence="13" id="KW-1185">Reference proteome</keyword>
<evidence type="ECO:0000256" key="7">
    <source>
        <dbReference type="HAMAP-Rule" id="MF_00141"/>
    </source>
</evidence>
<reference evidence="12 13" key="1">
    <citation type="submission" date="2018-09" db="EMBL/GenBank/DDBJ databases">
        <title>Arachidicoccus sp. nov., a bacterium isolated from soil.</title>
        <authorList>
            <person name="Weon H.-Y."/>
            <person name="Kwon S.-W."/>
            <person name="Lee S.A."/>
        </authorList>
    </citation>
    <scope>NUCLEOTIDE SEQUENCE [LARGE SCALE GENOMIC DNA]</scope>
    <source>
        <strain evidence="12 13">KIS59-12</strain>
    </source>
</reference>
<dbReference type="InterPro" id="IPR013185">
    <property type="entry name" value="Transl_elong_KOW-like"/>
</dbReference>
<dbReference type="PANTHER" id="PTHR30053:SF12">
    <property type="entry name" value="ELONGATION FACTOR P (EF-P) FAMILY PROTEIN"/>
    <property type="match status" value="1"/>
</dbReference>
<feature type="domain" description="Elongation factor P C-terminal" evidence="10">
    <location>
        <begin position="130"/>
        <end position="185"/>
    </location>
</feature>
<dbReference type="HAMAP" id="MF_00141">
    <property type="entry name" value="EF_P"/>
    <property type="match status" value="1"/>
</dbReference>
<keyword evidence="4 7" id="KW-0963">Cytoplasm</keyword>
<evidence type="ECO:0000256" key="9">
    <source>
        <dbReference type="RuleBase" id="RU004389"/>
    </source>
</evidence>
<evidence type="ECO:0000256" key="2">
    <source>
        <dbReference type="ARBA" id="ARBA00004815"/>
    </source>
</evidence>
<evidence type="ECO:0000313" key="12">
    <source>
        <dbReference type="EMBL" id="AYD46497.1"/>
    </source>
</evidence>
<dbReference type="KEGG" id="ark:D6B99_02020"/>
<feature type="domain" description="Translation elongation factor P/YeiP central" evidence="11">
    <location>
        <begin position="67"/>
        <end position="122"/>
    </location>
</feature>
<dbReference type="PIRSF" id="PIRSF005901">
    <property type="entry name" value="EF-P"/>
    <property type="match status" value="1"/>
</dbReference>
<evidence type="ECO:0000256" key="8">
    <source>
        <dbReference type="NCBIfam" id="TIGR00038"/>
    </source>
</evidence>
<dbReference type="PROSITE" id="PS01275">
    <property type="entry name" value="EFP"/>
    <property type="match status" value="1"/>
</dbReference>
<dbReference type="NCBIfam" id="NF001810">
    <property type="entry name" value="PRK00529.1"/>
    <property type="match status" value="1"/>
</dbReference>
<evidence type="ECO:0000256" key="1">
    <source>
        <dbReference type="ARBA" id="ARBA00004496"/>
    </source>
</evidence>
<dbReference type="InterPro" id="IPR011768">
    <property type="entry name" value="Transl_elongation_fac_P"/>
</dbReference>
<dbReference type="Gene3D" id="2.40.50.140">
    <property type="entry name" value="Nucleic acid-binding proteins"/>
    <property type="match status" value="2"/>
</dbReference>
<dbReference type="SUPFAM" id="SSF50249">
    <property type="entry name" value="Nucleic acid-binding proteins"/>
    <property type="match status" value="2"/>
</dbReference>
<dbReference type="GO" id="GO:0005829">
    <property type="term" value="C:cytosol"/>
    <property type="evidence" value="ECO:0007669"/>
    <property type="project" value="UniProtKB-ARBA"/>
</dbReference>
<dbReference type="InterPro" id="IPR012340">
    <property type="entry name" value="NA-bd_OB-fold"/>
</dbReference>
<gene>
    <name evidence="7 12" type="primary">efp</name>
    <name evidence="12" type="ORF">D6B99_02020</name>
</gene>
<dbReference type="SMART" id="SM01185">
    <property type="entry name" value="EFP"/>
    <property type="match status" value="1"/>
</dbReference>
<organism evidence="12 13">
    <name type="scientific">Arachidicoccus soli</name>
    <dbReference type="NCBI Taxonomy" id="2341117"/>
    <lineage>
        <taxon>Bacteria</taxon>
        <taxon>Pseudomonadati</taxon>
        <taxon>Bacteroidota</taxon>
        <taxon>Chitinophagia</taxon>
        <taxon>Chitinophagales</taxon>
        <taxon>Chitinophagaceae</taxon>
        <taxon>Arachidicoccus</taxon>
    </lineage>
</organism>
<keyword evidence="5 7" id="KW-0251">Elongation factor</keyword>
<proteinExistence type="inferred from homology"/>
<dbReference type="CDD" id="cd04470">
    <property type="entry name" value="S1_EF-P_repeat_1"/>
    <property type="match status" value="1"/>
</dbReference>
<evidence type="ECO:0000256" key="5">
    <source>
        <dbReference type="ARBA" id="ARBA00022768"/>
    </source>
</evidence>
<dbReference type="SMART" id="SM00841">
    <property type="entry name" value="Elong-fact-P_C"/>
    <property type="match status" value="1"/>
</dbReference>
<dbReference type="InterPro" id="IPR014722">
    <property type="entry name" value="Rib_uL2_dom2"/>
</dbReference>
<dbReference type="UniPathway" id="UPA00345"/>
<dbReference type="Pfam" id="PF09285">
    <property type="entry name" value="Elong-fact-P_C"/>
    <property type="match status" value="1"/>
</dbReference>
<dbReference type="Pfam" id="PF08207">
    <property type="entry name" value="EFP_N"/>
    <property type="match status" value="1"/>
</dbReference>
<evidence type="ECO:0000259" key="11">
    <source>
        <dbReference type="SMART" id="SM01185"/>
    </source>
</evidence>
<evidence type="ECO:0000256" key="3">
    <source>
        <dbReference type="ARBA" id="ARBA00009479"/>
    </source>
</evidence>
<name>A0A386HKS3_9BACT</name>
<comment type="function">
    <text evidence="7">Involved in peptide bond synthesis. Stimulates efficient translation and peptide-bond synthesis on native or reconstituted 70S ribosomes in vitro. Probably functions indirectly by altering the affinity of the ribosome for aminoacyl-tRNA, thus increasing their reactivity as acceptors for peptidyl transferase.</text>
</comment>
<dbReference type="Proteomes" id="UP000266118">
    <property type="component" value="Chromosome"/>
</dbReference>
<dbReference type="CDD" id="cd05794">
    <property type="entry name" value="S1_EF-P_repeat_2"/>
    <property type="match status" value="1"/>
</dbReference>
<sequence>MATTSDISRGMILKLDNNLYSVVEFGENKTARAAAKVWAKLKGVDNNRTIEKTWNSGETVYPIRVEKHTFQYLYKDETGFNLMNNETFEQIVLSEEMIDAPQFLKDGCEVFVFINTETDAAIGAELPEKIVLQVTYCEPGLKGDTATRATKPATMETGAIVNVPLFVNEGELIRVNTKTGDYVERVKE</sequence>
<dbReference type="InterPro" id="IPR013852">
    <property type="entry name" value="Transl_elong_P/YeiP_CS"/>
</dbReference>